<dbReference type="STRING" id="1127696.HMPREF9134_00558"/>
<organism evidence="1 2">
    <name type="scientific">Porphyromonas catoniae F0037</name>
    <dbReference type="NCBI Taxonomy" id="1127696"/>
    <lineage>
        <taxon>Bacteria</taxon>
        <taxon>Pseudomonadati</taxon>
        <taxon>Bacteroidota</taxon>
        <taxon>Bacteroidia</taxon>
        <taxon>Bacteroidales</taxon>
        <taxon>Porphyromonadaceae</taxon>
        <taxon>Porphyromonas</taxon>
    </lineage>
</organism>
<proteinExistence type="predicted"/>
<dbReference type="HOGENOM" id="CLU_1244402_0_0_10"/>
<accession>L1NF88</accession>
<dbReference type="Proteomes" id="UP000010408">
    <property type="component" value="Unassembled WGS sequence"/>
</dbReference>
<dbReference type="Pfam" id="PF11644">
    <property type="entry name" value="DUF3256"/>
    <property type="match status" value="1"/>
</dbReference>
<dbReference type="SUPFAM" id="SSF160925">
    <property type="entry name" value="PG1388-like"/>
    <property type="match status" value="1"/>
</dbReference>
<reference evidence="1 2" key="1">
    <citation type="submission" date="2012-05" db="EMBL/GenBank/DDBJ databases">
        <authorList>
            <person name="Weinstock G."/>
            <person name="Sodergren E."/>
            <person name="Lobos E.A."/>
            <person name="Fulton L."/>
            <person name="Fulton R."/>
            <person name="Courtney L."/>
            <person name="Fronick C."/>
            <person name="O'Laughlin M."/>
            <person name="Godfrey J."/>
            <person name="Wilson R.M."/>
            <person name="Miner T."/>
            <person name="Farmer C."/>
            <person name="Delehaunty K."/>
            <person name="Cordes M."/>
            <person name="Minx P."/>
            <person name="Tomlinson C."/>
            <person name="Chen J."/>
            <person name="Wollam A."/>
            <person name="Pepin K.H."/>
            <person name="Bhonagiri V."/>
            <person name="Zhang X."/>
            <person name="Suruliraj S."/>
            <person name="Warren W."/>
            <person name="Mitreva M."/>
            <person name="Mardis E.R."/>
            <person name="Wilson R.K."/>
        </authorList>
    </citation>
    <scope>NUCLEOTIDE SEQUENCE [LARGE SCALE GENOMIC DNA]</scope>
    <source>
        <strain evidence="1 2">F0037</strain>
    </source>
</reference>
<evidence type="ECO:0000313" key="2">
    <source>
        <dbReference type="Proteomes" id="UP000010408"/>
    </source>
</evidence>
<dbReference type="RefSeq" id="WP_005468745.1">
    <property type="nucleotide sequence ID" value="NZ_KB291043.1"/>
</dbReference>
<protein>
    <submittedName>
        <fullName evidence="1">Uncharacterized protein</fullName>
    </submittedName>
</protein>
<comment type="caution">
    <text evidence="1">The sequence shown here is derived from an EMBL/GenBank/DDBJ whole genome shotgun (WGS) entry which is preliminary data.</text>
</comment>
<dbReference type="AlphaFoldDB" id="L1NF88"/>
<evidence type="ECO:0000313" key="1">
    <source>
        <dbReference type="EMBL" id="EKY02169.1"/>
    </source>
</evidence>
<name>L1NF88_9PORP</name>
<dbReference type="InterPro" id="IPR021670">
    <property type="entry name" value="DUF3256"/>
</dbReference>
<dbReference type="EMBL" id="AMEQ01000018">
    <property type="protein sequence ID" value="EKY02169.1"/>
    <property type="molecule type" value="Genomic_DNA"/>
</dbReference>
<sequence length="221" mass="24740">MRSYLKGILALVLLGAPLLTLHAQLVSEYLIKAFLRMDILTEQSQLVIASSLRDSTLLLPLDLGEGIRLTRANETRLTIETSEVGRSDLRLLQRKDGSYIVGLIEIIRGEGLTTDSRLSFYSTEGEKLSYPSISTPSRAEFLSGLDIPKTSAGYRFLELLTPLPLALSWHNEGTNLYAELLPPLRDEDETDKALESLLQMLPRFVSHWNSSTFTPFTLTKE</sequence>
<dbReference type="PATRIC" id="fig|1127696.3.peg.492"/>
<gene>
    <name evidence="1" type="ORF">HMPREF9134_00558</name>
</gene>